<dbReference type="InterPro" id="IPR006311">
    <property type="entry name" value="TAT_signal"/>
</dbReference>
<dbReference type="Gene3D" id="3.40.30.10">
    <property type="entry name" value="Glutaredoxin"/>
    <property type="match status" value="1"/>
</dbReference>
<dbReference type="RefSeq" id="WP_142442716.1">
    <property type="nucleotide sequence ID" value="NZ_SESI01000001.1"/>
</dbReference>
<evidence type="ECO:0000313" key="4">
    <source>
        <dbReference type="EMBL" id="TQQ82064.1"/>
    </source>
</evidence>
<dbReference type="OrthoDB" id="15256at2157"/>
<gene>
    <name evidence="4" type="ORF">EWF95_03750</name>
</gene>
<dbReference type="SUPFAM" id="SSF52833">
    <property type="entry name" value="Thioredoxin-like"/>
    <property type="match status" value="1"/>
</dbReference>
<dbReference type="AlphaFoldDB" id="A0A544QRJ2"/>
<keyword evidence="5" id="KW-1185">Reference proteome</keyword>
<keyword evidence="2" id="KW-0813">Transport</keyword>
<comment type="caution">
    <text evidence="4">The sequence shown here is derived from an EMBL/GenBank/DDBJ whole genome shotgun (WGS) entry which is preliminary data.</text>
</comment>
<evidence type="ECO:0000256" key="2">
    <source>
        <dbReference type="ARBA" id="ARBA00022982"/>
    </source>
</evidence>
<dbReference type="Pfam" id="PF13462">
    <property type="entry name" value="Thioredoxin_4"/>
    <property type="match status" value="1"/>
</dbReference>
<dbReference type="InterPro" id="IPR012336">
    <property type="entry name" value="Thioredoxin-like_fold"/>
</dbReference>
<reference evidence="4 5" key="1">
    <citation type="submission" date="2019-02" db="EMBL/GenBank/DDBJ databases">
        <title>Halonotius sp. a new haloqrchaeon isolated from saline water.</title>
        <authorList>
            <person name="Duran-Viseras A."/>
            <person name="Sanchez-Porro C."/>
            <person name="Ventosa A."/>
        </authorList>
    </citation>
    <scope>NUCLEOTIDE SEQUENCE [LARGE SCALE GENOMIC DNA]</scope>
    <source>
        <strain evidence="4 5">F9-27</strain>
    </source>
</reference>
<accession>A0A544QRJ2</accession>
<dbReference type="PROSITE" id="PS51318">
    <property type="entry name" value="TAT"/>
    <property type="match status" value="1"/>
</dbReference>
<evidence type="ECO:0000313" key="5">
    <source>
        <dbReference type="Proteomes" id="UP000315385"/>
    </source>
</evidence>
<evidence type="ECO:0000256" key="1">
    <source>
        <dbReference type="ARBA" id="ARBA00007787"/>
    </source>
</evidence>
<dbReference type="InterPro" id="IPR036249">
    <property type="entry name" value="Thioredoxin-like_sf"/>
</dbReference>
<keyword evidence="2" id="KW-0249">Electron transport</keyword>
<proteinExistence type="inferred from homology"/>
<dbReference type="Proteomes" id="UP000315385">
    <property type="component" value="Unassembled WGS sequence"/>
</dbReference>
<protein>
    <submittedName>
        <fullName evidence="4">Disulfide bond formation protein DsbA</fullName>
    </submittedName>
</protein>
<dbReference type="EMBL" id="SESI01000001">
    <property type="protein sequence ID" value="TQQ82064.1"/>
    <property type="molecule type" value="Genomic_DNA"/>
</dbReference>
<evidence type="ECO:0000259" key="3">
    <source>
        <dbReference type="Pfam" id="PF13462"/>
    </source>
</evidence>
<feature type="domain" description="Thioredoxin-like fold" evidence="3">
    <location>
        <begin position="62"/>
        <end position="199"/>
    </location>
</feature>
<comment type="similarity">
    <text evidence="1">Belongs to the glutaredoxin family.</text>
</comment>
<organism evidence="4 5">
    <name type="scientific">Halonotius roseus</name>
    <dbReference type="NCBI Taxonomy" id="2511997"/>
    <lineage>
        <taxon>Archaea</taxon>
        <taxon>Methanobacteriati</taxon>
        <taxon>Methanobacteriota</taxon>
        <taxon>Stenosarchaea group</taxon>
        <taxon>Halobacteria</taxon>
        <taxon>Halobacteriales</taxon>
        <taxon>Haloferacaceae</taxon>
        <taxon>Halonotius</taxon>
    </lineage>
</organism>
<name>A0A544QRJ2_9EURY</name>
<dbReference type="PROSITE" id="PS51257">
    <property type="entry name" value="PROKAR_LIPOPROTEIN"/>
    <property type="match status" value="1"/>
</dbReference>
<sequence length="229" mass="23926">MTDSPTRRGFLGTAATAAAVGLAGCTGGGGGNGDDEAGVALADHPLGEDLDRWPHLGPDPFEAPATLVVLDDPSCLRCATFHQNTITELESSYVADGDLAIAVRPYPVVYPWGEPAAHILEATIPRDEGVFWDLLEHYFADQDAFNTDNVRSRSETWLDENTDLDAAAVIDDADSDAATSRIEATLSAGEEAGAGSVTPATFAFVDGTLRTSLNGSVSTNTVETALELG</sequence>